<dbReference type="UniPathway" id="UPA00087">
    <property type="reaction ID" value="UER00173"/>
</dbReference>
<comment type="catalytic activity">
    <reaction evidence="6">
        <text>alpha-D-ribose 1-phosphate = D-ribose 5-phosphate</text>
        <dbReference type="Rhea" id="RHEA:18793"/>
        <dbReference type="ChEBI" id="CHEBI:57720"/>
        <dbReference type="ChEBI" id="CHEBI:78346"/>
        <dbReference type="EC" id="5.4.2.7"/>
    </reaction>
</comment>
<keyword evidence="5 6" id="KW-0413">Isomerase</keyword>
<feature type="binding site" evidence="6">
    <location>
        <position position="282"/>
    </location>
    <ligand>
        <name>Mn(2+)</name>
        <dbReference type="ChEBI" id="CHEBI:29035"/>
        <label>2</label>
    </ligand>
</feature>
<reference evidence="9" key="1">
    <citation type="submission" date="2020-07" db="EMBL/GenBank/DDBJ databases">
        <title>Vallitalea pronyensis genome.</title>
        <authorList>
            <person name="Postec A."/>
        </authorList>
    </citation>
    <scope>NUCLEOTIDE SEQUENCE</scope>
    <source>
        <strain evidence="9">FatNI3</strain>
    </source>
</reference>
<dbReference type="SUPFAM" id="SSF143856">
    <property type="entry name" value="DeoB insert domain-like"/>
    <property type="match status" value="1"/>
</dbReference>
<dbReference type="InterPro" id="IPR010045">
    <property type="entry name" value="DeoB"/>
</dbReference>
<dbReference type="NCBIfam" id="TIGR01696">
    <property type="entry name" value="deoB"/>
    <property type="match status" value="1"/>
</dbReference>
<dbReference type="GO" id="GO:0008973">
    <property type="term" value="F:phosphopentomutase activity"/>
    <property type="evidence" value="ECO:0007669"/>
    <property type="project" value="UniProtKB-UniRule"/>
</dbReference>
<dbReference type="Gene3D" id="3.40.720.10">
    <property type="entry name" value="Alkaline Phosphatase, subunit A"/>
    <property type="match status" value="1"/>
</dbReference>
<evidence type="ECO:0000313" key="10">
    <source>
        <dbReference type="Proteomes" id="UP000683246"/>
    </source>
</evidence>
<feature type="binding site" evidence="6">
    <location>
        <position position="11"/>
    </location>
    <ligand>
        <name>Mn(2+)</name>
        <dbReference type="ChEBI" id="CHEBI:29035"/>
        <label>1</label>
    </ligand>
</feature>
<name>A0A8J8MKF6_9FIRM</name>
<dbReference type="KEGG" id="vpy:HZI73_12605"/>
<dbReference type="AlphaFoldDB" id="A0A8J8MKF6"/>
<dbReference type="FunFam" id="3.30.70.1250:FF:000001">
    <property type="entry name" value="Phosphopentomutase"/>
    <property type="match status" value="1"/>
</dbReference>
<dbReference type="InterPro" id="IPR024052">
    <property type="entry name" value="Phosphopentomutase_DeoB_cap_sf"/>
</dbReference>
<comment type="pathway">
    <text evidence="6">Carbohydrate degradation; 2-deoxy-D-ribose 1-phosphate degradation; D-glyceraldehyde 3-phosphate and acetaldehyde from 2-deoxy-alpha-D-ribose 1-phosphate: step 1/2.</text>
</comment>
<keyword evidence="4 6" id="KW-0464">Manganese</keyword>
<comment type="cofactor">
    <cofactor evidence="6">
        <name>Mn(2+)</name>
        <dbReference type="ChEBI" id="CHEBI:29035"/>
    </cofactor>
    <text evidence="6">Binds 2 manganese ions.</text>
</comment>
<evidence type="ECO:0000256" key="5">
    <source>
        <dbReference type="ARBA" id="ARBA00023235"/>
    </source>
</evidence>
<feature type="binding site" evidence="6">
    <location>
        <position position="324"/>
    </location>
    <ligand>
        <name>Mn(2+)</name>
        <dbReference type="ChEBI" id="CHEBI:29035"/>
        <label>1</label>
    </ligand>
</feature>
<dbReference type="GO" id="GO:0009117">
    <property type="term" value="P:nucleotide metabolic process"/>
    <property type="evidence" value="ECO:0007669"/>
    <property type="project" value="UniProtKB-UniRule"/>
</dbReference>
<dbReference type="Gene3D" id="3.30.70.1250">
    <property type="entry name" value="Phosphopentomutase"/>
    <property type="match status" value="1"/>
</dbReference>
<dbReference type="SUPFAM" id="SSF53649">
    <property type="entry name" value="Alkaline phosphatase-like"/>
    <property type="match status" value="1"/>
</dbReference>
<evidence type="ECO:0000259" key="8">
    <source>
        <dbReference type="Pfam" id="PF01676"/>
    </source>
</evidence>
<comment type="subcellular location">
    <subcellularLocation>
        <location evidence="6">Cytoplasm</location>
    </subcellularLocation>
</comment>
<proteinExistence type="inferred from homology"/>
<keyword evidence="2 6" id="KW-0963">Cytoplasm</keyword>
<dbReference type="GO" id="GO:0005829">
    <property type="term" value="C:cytosol"/>
    <property type="evidence" value="ECO:0007669"/>
    <property type="project" value="TreeGrafter"/>
</dbReference>
<dbReference type="EMBL" id="CP058649">
    <property type="protein sequence ID" value="QUI23077.1"/>
    <property type="molecule type" value="Genomic_DNA"/>
</dbReference>
<evidence type="ECO:0000256" key="3">
    <source>
        <dbReference type="ARBA" id="ARBA00022723"/>
    </source>
</evidence>
<evidence type="ECO:0000256" key="4">
    <source>
        <dbReference type="ARBA" id="ARBA00023211"/>
    </source>
</evidence>
<comment type="similarity">
    <text evidence="1 6">Belongs to the phosphopentomutase family.</text>
</comment>
<dbReference type="NCBIfam" id="NF003766">
    <property type="entry name" value="PRK05362.1"/>
    <property type="match status" value="1"/>
</dbReference>
<dbReference type="GO" id="GO:0030145">
    <property type="term" value="F:manganese ion binding"/>
    <property type="evidence" value="ECO:0007669"/>
    <property type="project" value="UniProtKB-UniRule"/>
</dbReference>
<dbReference type="GO" id="GO:0000287">
    <property type="term" value="F:magnesium ion binding"/>
    <property type="evidence" value="ECO:0007669"/>
    <property type="project" value="UniProtKB-UniRule"/>
</dbReference>
<evidence type="ECO:0000256" key="2">
    <source>
        <dbReference type="ARBA" id="ARBA00022490"/>
    </source>
</evidence>
<evidence type="ECO:0000256" key="6">
    <source>
        <dbReference type="HAMAP-Rule" id="MF_00740"/>
    </source>
</evidence>
<feature type="binding site" evidence="6">
    <location>
        <position position="287"/>
    </location>
    <ligand>
        <name>Mn(2+)</name>
        <dbReference type="ChEBI" id="CHEBI:29035"/>
        <label>2</label>
    </ligand>
</feature>
<dbReference type="GO" id="GO:0006018">
    <property type="term" value="P:2-deoxyribose 1-phosphate catabolic process"/>
    <property type="evidence" value="ECO:0007669"/>
    <property type="project" value="UniProtKB-UniRule"/>
</dbReference>
<feature type="binding site" evidence="6">
    <location>
        <position position="323"/>
    </location>
    <ligand>
        <name>Mn(2+)</name>
        <dbReference type="ChEBI" id="CHEBI:29035"/>
        <label>1</label>
    </ligand>
</feature>
<dbReference type="CDD" id="cd16009">
    <property type="entry name" value="PPM"/>
    <property type="match status" value="1"/>
</dbReference>
<dbReference type="InterPro" id="IPR006124">
    <property type="entry name" value="Metalloenzyme"/>
</dbReference>
<dbReference type="EC" id="5.4.2.7" evidence="6 7"/>
<comment type="function">
    <text evidence="6">Isomerase that catalyzes the conversion of deoxy-ribose 1-phosphate (dRib-1-P) and ribose 1-phosphate (Rib-1-P) to deoxy-ribose 5-phosphate (dRib-5-P) and ribose 5-phosphate (Rib-5-P), respectively.</text>
</comment>
<dbReference type="PIRSF" id="PIRSF001491">
    <property type="entry name" value="Ppentomutase"/>
    <property type="match status" value="1"/>
</dbReference>
<comment type="catalytic activity">
    <reaction evidence="6">
        <text>2-deoxy-alpha-D-ribose 1-phosphate = 2-deoxy-D-ribose 5-phosphate</text>
        <dbReference type="Rhea" id="RHEA:27658"/>
        <dbReference type="ChEBI" id="CHEBI:57259"/>
        <dbReference type="ChEBI" id="CHEBI:62877"/>
        <dbReference type="EC" id="5.4.2.7"/>
    </reaction>
</comment>
<keyword evidence="10" id="KW-1185">Reference proteome</keyword>
<dbReference type="PANTHER" id="PTHR21110">
    <property type="entry name" value="PHOSPHOPENTOMUTASE"/>
    <property type="match status" value="1"/>
</dbReference>
<dbReference type="GO" id="GO:0006015">
    <property type="term" value="P:5-phosphoribose 1-diphosphate biosynthetic process"/>
    <property type="evidence" value="ECO:0007669"/>
    <property type="project" value="UniProtKB-UniPathway"/>
</dbReference>
<sequence length="389" mass="42983">MINRVIWIILDSVGMGELPDAAKFGDVGSHTIGNIAKEYGLDIPNMRKLGLANIEGMINLEQVKQPKGVYGRVAELSNGKDTTIGHWEMVGIYSPVAFPTYPDGFPSEITDQFEAFVGKKILANKPASGTAIIEELGKEHMETGRPIVYTSADSVFQIAAHEDIISIEKLYEMCRQARDMLTGEHAVARVIARPFKGEPGSFYRTANRRDFSLTPPEATVLDNMKAHGLDVIGVGKIEDIFSGKGITEAIHTKDNMDGVDGTIAYMKKDNKGLIFTNLVEFDSKWGHRNDVEGYAKGLEAFDARLPEIIENMKDTDILIINADHGCDPTMPGSDHSREYVPLLAYGKPLKENVDLKTRKTFADIGQTISDIFNLEALKIGESFLKEMKK</sequence>
<feature type="binding site" evidence="6">
    <location>
        <position position="335"/>
    </location>
    <ligand>
        <name>Mn(2+)</name>
        <dbReference type="ChEBI" id="CHEBI:29035"/>
        <label>2</label>
    </ligand>
</feature>
<organism evidence="9 10">
    <name type="scientific">Vallitalea pronyensis</name>
    <dbReference type="NCBI Taxonomy" id="1348613"/>
    <lineage>
        <taxon>Bacteria</taxon>
        <taxon>Bacillati</taxon>
        <taxon>Bacillota</taxon>
        <taxon>Clostridia</taxon>
        <taxon>Lachnospirales</taxon>
        <taxon>Vallitaleaceae</taxon>
        <taxon>Vallitalea</taxon>
    </lineage>
</organism>
<dbReference type="PANTHER" id="PTHR21110:SF0">
    <property type="entry name" value="PHOSPHOPENTOMUTASE"/>
    <property type="match status" value="1"/>
</dbReference>
<evidence type="ECO:0000256" key="7">
    <source>
        <dbReference type="NCBIfam" id="TIGR01696"/>
    </source>
</evidence>
<keyword evidence="3 6" id="KW-0479">Metal-binding</keyword>
<protein>
    <recommendedName>
        <fullName evidence="6 7">Phosphopentomutase</fullName>
        <ecNumber evidence="6 7">5.4.2.7</ecNumber>
    </recommendedName>
    <alternativeName>
        <fullName evidence="6">Phosphodeoxyribomutase</fullName>
    </alternativeName>
</protein>
<evidence type="ECO:0000256" key="1">
    <source>
        <dbReference type="ARBA" id="ARBA00010373"/>
    </source>
</evidence>
<feature type="domain" description="Metalloenzyme" evidence="8">
    <location>
        <begin position="4"/>
        <end position="375"/>
    </location>
</feature>
<dbReference type="Proteomes" id="UP000683246">
    <property type="component" value="Chromosome"/>
</dbReference>
<evidence type="ECO:0000313" key="9">
    <source>
        <dbReference type="EMBL" id="QUI23077.1"/>
    </source>
</evidence>
<dbReference type="GO" id="GO:0043094">
    <property type="term" value="P:metabolic compound salvage"/>
    <property type="evidence" value="ECO:0007669"/>
    <property type="project" value="UniProtKB-UniRule"/>
</dbReference>
<gene>
    <name evidence="6" type="primary">deoB</name>
    <name evidence="9" type="ORF">HZI73_12605</name>
</gene>
<dbReference type="InterPro" id="IPR017850">
    <property type="entry name" value="Alkaline_phosphatase_core_sf"/>
</dbReference>
<dbReference type="Pfam" id="PF01676">
    <property type="entry name" value="Metalloenzyme"/>
    <property type="match status" value="1"/>
</dbReference>
<dbReference type="HAMAP" id="MF_00740">
    <property type="entry name" value="Phosphopentomut"/>
    <property type="match status" value="1"/>
</dbReference>
<accession>A0A8J8MKF6</accession>